<evidence type="ECO:0000313" key="3">
    <source>
        <dbReference type="Proteomes" id="UP001330184"/>
    </source>
</evidence>
<keyword evidence="1" id="KW-0472">Membrane</keyword>
<keyword evidence="1" id="KW-1133">Transmembrane helix</keyword>
<dbReference type="EMBL" id="AP027268">
    <property type="protein sequence ID" value="BDW93642.1"/>
    <property type="molecule type" value="Genomic_DNA"/>
</dbReference>
<evidence type="ECO:0000256" key="1">
    <source>
        <dbReference type="SAM" id="Phobius"/>
    </source>
</evidence>
<name>A0AA48HFT6_9FLAO</name>
<sequence length="108" mass="11602">MNAKTISIVSYLTIIGWAIAYFSNKNNDSKSELASYHLGQSLGVFIFAVILNMVLTVAASIIPSLGSVLSLLGLIPLVFIILGVITANNKVLKPVPIIGVFFEGKFNF</sequence>
<keyword evidence="3" id="KW-1185">Reference proteome</keyword>
<feature type="transmembrane region" description="Helical" evidence="1">
    <location>
        <begin position="6"/>
        <end position="22"/>
    </location>
</feature>
<keyword evidence="1" id="KW-0812">Transmembrane</keyword>
<feature type="transmembrane region" description="Helical" evidence="1">
    <location>
        <begin position="42"/>
        <end position="62"/>
    </location>
</feature>
<gene>
    <name evidence="2" type="ORF">MACH07_24740</name>
</gene>
<accession>A0AA48HFT6</accession>
<organism evidence="2 3">
    <name type="scientific">Flagellimonas marinaquae</name>
    <dbReference type="NCBI Taxonomy" id="254955"/>
    <lineage>
        <taxon>Bacteria</taxon>
        <taxon>Pseudomonadati</taxon>
        <taxon>Bacteroidota</taxon>
        <taxon>Flavobacteriia</taxon>
        <taxon>Flavobacteriales</taxon>
        <taxon>Flavobacteriaceae</taxon>
        <taxon>Flagellimonas</taxon>
    </lineage>
</organism>
<evidence type="ECO:0000313" key="2">
    <source>
        <dbReference type="EMBL" id="BDW93642.1"/>
    </source>
</evidence>
<protein>
    <recommendedName>
        <fullName evidence="4">DUF4870 domain-containing protein</fullName>
    </recommendedName>
</protein>
<dbReference type="RefSeq" id="WP_338194321.1">
    <property type="nucleotide sequence ID" value="NZ_AP027268.1"/>
</dbReference>
<dbReference type="Proteomes" id="UP001330184">
    <property type="component" value="Chromosome"/>
</dbReference>
<proteinExistence type="predicted"/>
<reference evidence="2 3" key="1">
    <citation type="submission" date="2023-01" db="EMBL/GenBank/DDBJ databases">
        <title>Complete genome sequence of Muricauda aquimarina strain IFOP_LL357.</title>
        <authorList>
            <person name="Gajardo G."/>
            <person name="Ueki S."/>
            <person name="Maruyama F."/>
        </authorList>
    </citation>
    <scope>NUCLEOTIDE SEQUENCE [LARGE SCALE GENOMIC DNA]</scope>
    <source>
        <strain evidence="2 3">IFOP_LL357</strain>
    </source>
</reference>
<evidence type="ECO:0008006" key="4">
    <source>
        <dbReference type="Google" id="ProtNLM"/>
    </source>
</evidence>
<feature type="transmembrane region" description="Helical" evidence="1">
    <location>
        <begin position="68"/>
        <end position="87"/>
    </location>
</feature>
<dbReference type="AlphaFoldDB" id="A0AA48HFT6"/>